<proteinExistence type="inferred from homology"/>
<dbReference type="SUPFAM" id="SSF51735">
    <property type="entry name" value="NAD(P)-binding Rossmann-fold domains"/>
    <property type="match status" value="1"/>
</dbReference>
<comment type="caution">
    <text evidence="5">The sequence shown here is derived from an EMBL/GenBank/DDBJ whole genome shotgun (WGS) entry which is preliminary data.</text>
</comment>
<evidence type="ECO:0000256" key="3">
    <source>
        <dbReference type="RuleBase" id="RU000363"/>
    </source>
</evidence>
<keyword evidence="2" id="KW-0560">Oxidoreductase</keyword>
<dbReference type="InterPro" id="IPR057326">
    <property type="entry name" value="KR_dom"/>
</dbReference>
<gene>
    <name evidence="5" type="ORF">I4J89_32315</name>
</gene>
<evidence type="ECO:0000259" key="4">
    <source>
        <dbReference type="SMART" id="SM00822"/>
    </source>
</evidence>
<dbReference type="Pfam" id="PF00106">
    <property type="entry name" value="adh_short"/>
    <property type="match status" value="1"/>
</dbReference>
<keyword evidence="6" id="KW-1185">Reference proteome</keyword>
<comment type="similarity">
    <text evidence="1 3">Belongs to the short-chain dehydrogenases/reductases (SDR) family.</text>
</comment>
<evidence type="ECO:0000313" key="5">
    <source>
        <dbReference type="EMBL" id="MBG0566142.1"/>
    </source>
</evidence>
<accession>A0A931G0W9</accession>
<protein>
    <submittedName>
        <fullName evidence="5">SDR family NAD(P)-dependent oxidoreductase</fullName>
    </submittedName>
</protein>
<dbReference type="CDD" id="cd05374">
    <property type="entry name" value="17beta-HSD-like_SDR_c"/>
    <property type="match status" value="1"/>
</dbReference>
<dbReference type="PRINTS" id="PR00080">
    <property type="entry name" value="SDRFAMILY"/>
</dbReference>
<reference evidence="5" key="1">
    <citation type="submission" date="2020-11" db="EMBL/GenBank/DDBJ databases">
        <title>Isolation and identification of active actinomycetes.</title>
        <authorList>
            <person name="Sun X."/>
        </authorList>
    </citation>
    <scope>NUCLEOTIDE SEQUENCE</scope>
    <source>
        <strain evidence="5">NEAU-A11</strain>
    </source>
</reference>
<dbReference type="InterPro" id="IPR036291">
    <property type="entry name" value="NAD(P)-bd_dom_sf"/>
</dbReference>
<sequence length="279" mass="30601">MTRSVLVTGCSSGIGQAVAKRMHRGGFTVYATARRPETMAELSHLGIRTLPLDVTDDDSMRSAVSRVERDCGAVDVLVNNAGYGLAGTVEETPLTDVRAQFETNVLGTVRLTQLVLPGMRARGGGTVVNMASIFGRFAVAGGGFYHATKHAVEAVSQALRLEVRRFGVRVVVIEPGPVRTPFGSTYIGTLRQGDEVYGEFRHELVEYYEAIYHRTRRTLPSVLAVDPEQVARVVEKAVCSRRPRQRYPVGALTHGVFALRRLLPDAAFERFLRSEFPAP</sequence>
<dbReference type="PANTHER" id="PTHR44169:SF6">
    <property type="entry name" value="NADPH-DEPENDENT 1-ACYLDIHYDROXYACETONE PHOSPHATE REDUCTASE"/>
    <property type="match status" value="1"/>
</dbReference>
<name>A0A931G0W9_9ACTN</name>
<dbReference type="AlphaFoldDB" id="A0A931G0W9"/>
<dbReference type="EMBL" id="JADQTO010000018">
    <property type="protein sequence ID" value="MBG0566142.1"/>
    <property type="molecule type" value="Genomic_DNA"/>
</dbReference>
<organism evidence="5 6">
    <name type="scientific">Actinoplanes aureus</name>
    <dbReference type="NCBI Taxonomy" id="2792083"/>
    <lineage>
        <taxon>Bacteria</taxon>
        <taxon>Bacillati</taxon>
        <taxon>Actinomycetota</taxon>
        <taxon>Actinomycetes</taxon>
        <taxon>Micromonosporales</taxon>
        <taxon>Micromonosporaceae</taxon>
        <taxon>Actinoplanes</taxon>
    </lineage>
</organism>
<dbReference type="PANTHER" id="PTHR44169">
    <property type="entry name" value="NADPH-DEPENDENT 1-ACYLDIHYDROXYACETONE PHOSPHATE REDUCTASE"/>
    <property type="match status" value="1"/>
</dbReference>
<evidence type="ECO:0000256" key="1">
    <source>
        <dbReference type="ARBA" id="ARBA00006484"/>
    </source>
</evidence>
<dbReference type="InterPro" id="IPR002347">
    <property type="entry name" value="SDR_fam"/>
</dbReference>
<dbReference type="Gene3D" id="3.40.50.720">
    <property type="entry name" value="NAD(P)-binding Rossmann-like Domain"/>
    <property type="match status" value="1"/>
</dbReference>
<dbReference type="Proteomes" id="UP000598146">
    <property type="component" value="Unassembled WGS sequence"/>
</dbReference>
<feature type="domain" description="Ketoreductase" evidence="4">
    <location>
        <begin position="3"/>
        <end position="176"/>
    </location>
</feature>
<dbReference type="SMART" id="SM00822">
    <property type="entry name" value="PKS_KR"/>
    <property type="match status" value="1"/>
</dbReference>
<evidence type="ECO:0000256" key="2">
    <source>
        <dbReference type="ARBA" id="ARBA00023002"/>
    </source>
</evidence>
<dbReference type="PRINTS" id="PR00081">
    <property type="entry name" value="GDHRDH"/>
</dbReference>
<dbReference type="GO" id="GO:0016491">
    <property type="term" value="F:oxidoreductase activity"/>
    <property type="evidence" value="ECO:0007669"/>
    <property type="project" value="UniProtKB-KW"/>
</dbReference>
<dbReference type="RefSeq" id="WP_196417913.1">
    <property type="nucleotide sequence ID" value="NZ_JADQTO010000018.1"/>
</dbReference>
<evidence type="ECO:0000313" key="6">
    <source>
        <dbReference type="Proteomes" id="UP000598146"/>
    </source>
</evidence>